<organism evidence="3 5">
    <name type="scientific">Candidatus Methanodesulfokora washburnensis</name>
    <dbReference type="NCBI Taxonomy" id="2478471"/>
    <lineage>
        <taxon>Archaea</taxon>
        <taxon>Thermoproteota</taxon>
        <taxon>Candidatus Korarchaeia</taxon>
        <taxon>Candidatus Korarchaeia incertae sedis</taxon>
        <taxon>Candidatus Methanodesulfokora</taxon>
    </lineage>
</organism>
<evidence type="ECO:0000259" key="2">
    <source>
        <dbReference type="Pfam" id="PF07883"/>
    </source>
</evidence>
<dbReference type="Proteomes" id="UP000316217">
    <property type="component" value="Unassembled WGS sequence"/>
</dbReference>
<evidence type="ECO:0000313" key="4">
    <source>
        <dbReference type="EMBL" id="RZN58112.1"/>
    </source>
</evidence>
<name>A0A3R9X6K4_9CREN</name>
<accession>A0A3R9X6K4</accession>
<sequence>MLLKIRDIRDIEAVPAPDHVKTTVRYLVDNTMSRKFQAHYIVIEPGGYGAEPPHAHPEEHLWYIVRGKGIVRAGQEEKEVKEGMIIFIPAGEVHSMRNIGDQPLELISIKC</sequence>
<dbReference type="EMBL" id="RXII01000122">
    <property type="protein sequence ID" value="RZN58112.1"/>
    <property type="molecule type" value="Genomic_DNA"/>
</dbReference>
<gene>
    <name evidence="3" type="ORF">D6D85_03905</name>
    <name evidence="4" type="ORF">EF810_08065</name>
</gene>
<dbReference type="InterPro" id="IPR013096">
    <property type="entry name" value="Cupin_2"/>
</dbReference>
<dbReference type="AlphaFoldDB" id="A0A3R9X6K4"/>
<dbReference type="InterPro" id="IPR014710">
    <property type="entry name" value="RmlC-like_jellyroll"/>
</dbReference>
<dbReference type="InterPro" id="IPR011051">
    <property type="entry name" value="RmlC_Cupin_sf"/>
</dbReference>
<dbReference type="InterPro" id="IPR051610">
    <property type="entry name" value="GPI/OXD"/>
</dbReference>
<evidence type="ECO:0000313" key="5">
    <source>
        <dbReference type="Proteomes" id="UP000277582"/>
    </source>
</evidence>
<dbReference type="PANTHER" id="PTHR35848:SF6">
    <property type="entry name" value="CUPIN TYPE-2 DOMAIN-CONTAINING PROTEIN"/>
    <property type="match status" value="1"/>
</dbReference>
<dbReference type="Gene3D" id="2.60.120.10">
    <property type="entry name" value="Jelly Rolls"/>
    <property type="match status" value="1"/>
</dbReference>
<evidence type="ECO:0000313" key="3">
    <source>
        <dbReference type="EMBL" id="RSN76498.1"/>
    </source>
</evidence>
<keyword evidence="5" id="KW-1185">Reference proteome</keyword>
<keyword evidence="1" id="KW-0479">Metal-binding</keyword>
<dbReference type="GO" id="GO:0046872">
    <property type="term" value="F:metal ion binding"/>
    <property type="evidence" value="ECO:0007669"/>
    <property type="project" value="UniProtKB-KW"/>
</dbReference>
<evidence type="ECO:0000313" key="6">
    <source>
        <dbReference type="Proteomes" id="UP000316217"/>
    </source>
</evidence>
<feature type="domain" description="Cupin type-2" evidence="2">
    <location>
        <begin position="41"/>
        <end position="109"/>
    </location>
</feature>
<dbReference type="Proteomes" id="UP000277582">
    <property type="component" value="Unassembled WGS sequence"/>
</dbReference>
<reference evidence="4 6" key="2">
    <citation type="journal article" date="2019" name="Nat. Microbiol.">
        <title>Wide diversity of methane and short-chain alkane metabolisms in uncultured archaea.</title>
        <authorList>
            <person name="Borrel G."/>
            <person name="Adam P.S."/>
            <person name="McKay L.J."/>
            <person name="Chen L.X."/>
            <person name="Sierra-Garcia I.N."/>
            <person name="Sieber C.M."/>
            <person name="Letourneur Q."/>
            <person name="Ghozlane A."/>
            <person name="Andersen G.L."/>
            <person name="Li W.J."/>
            <person name="Hallam S.J."/>
            <person name="Muyzer G."/>
            <person name="de Oliveira V.M."/>
            <person name="Inskeep W.P."/>
            <person name="Banfield J.F."/>
            <person name="Gribaldo S."/>
        </authorList>
    </citation>
    <scope>NUCLEOTIDE SEQUENCE [LARGE SCALE GENOMIC DNA]</scope>
    <source>
        <strain evidence="4">NM4</strain>
    </source>
</reference>
<dbReference type="OrthoDB" id="23670at2157"/>
<dbReference type="Pfam" id="PF07883">
    <property type="entry name" value="Cupin_2"/>
    <property type="match status" value="1"/>
</dbReference>
<protein>
    <submittedName>
        <fullName evidence="3">Cupin domain-containing protein</fullName>
    </submittedName>
</protein>
<dbReference type="PANTHER" id="PTHR35848">
    <property type="entry name" value="OXALATE-BINDING PROTEIN"/>
    <property type="match status" value="1"/>
</dbReference>
<proteinExistence type="predicted"/>
<dbReference type="RefSeq" id="WP_125670734.1">
    <property type="nucleotide sequence ID" value="NZ_RCOS01000058.1"/>
</dbReference>
<dbReference type="SUPFAM" id="SSF51182">
    <property type="entry name" value="RmlC-like cupins"/>
    <property type="match status" value="1"/>
</dbReference>
<evidence type="ECO:0000256" key="1">
    <source>
        <dbReference type="ARBA" id="ARBA00022723"/>
    </source>
</evidence>
<comment type="caution">
    <text evidence="3">The sequence shown here is derived from an EMBL/GenBank/DDBJ whole genome shotgun (WGS) entry which is preliminary data.</text>
</comment>
<reference evidence="3 5" key="1">
    <citation type="submission" date="2018-10" db="EMBL/GenBank/DDBJ databases">
        <title>Co-occurring genomic capacity for anaerobic methane metabolism and dissimilatory sulfite reduction discovered in the Korarchaeota.</title>
        <authorList>
            <person name="Mckay L.J."/>
            <person name="Dlakic M."/>
            <person name="Fields M.W."/>
            <person name="Delmont T.O."/>
            <person name="Eren A.M."/>
            <person name="Jay Z.J."/>
            <person name="Klingelsmith K.B."/>
            <person name="Rusch D.B."/>
            <person name="Inskeep W.P."/>
        </authorList>
    </citation>
    <scope>NUCLEOTIDE SEQUENCE [LARGE SCALE GENOMIC DNA]</scope>
    <source>
        <strain evidence="3 5">MDKW</strain>
    </source>
</reference>
<dbReference type="EMBL" id="RCOS01000058">
    <property type="protein sequence ID" value="RSN76498.1"/>
    <property type="molecule type" value="Genomic_DNA"/>
</dbReference>